<dbReference type="InterPro" id="IPR000387">
    <property type="entry name" value="Tyr_Pase_dom"/>
</dbReference>
<dbReference type="Pfam" id="PF00782">
    <property type="entry name" value="DSPc"/>
    <property type="match status" value="1"/>
</dbReference>
<dbReference type="PANTHER" id="PTHR10159:SF519">
    <property type="entry name" value="DUAL SPECIFICITY PROTEIN PHOSPHATASE MPK3"/>
    <property type="match status" value="1"/>
</dbReference>
<dbReference type="PROSITE" id="PS50056">
    <property type="entry name" value="TYR_PHOSPHATASE_2"/>
    <property type="match status" value="1"/>
</dbReference>
<dbReference type="Gene3D" id="3.90.190.10">
    <property type="entry name" value="Protein tyrosine phosphatase superfamily"/>
    <property type="match status" value="1"/>
</dbReference>
<dbReference type="PANTHER" id="PTHR10159">
    <property type="entry name" value="DUAL SPECIFICITY PROTEIN PHOSPHATASE"/>
    <property type="match status" value="1"/>
</dbReference>
<reference evidence="5" key="1">
    <citation type="journal article" date="2020" name="Nature">
        <title>Giant virus diversity and host interactions through global metagenomics.</title>
        <authorList>
            <person name="Schulz F."/>
            <person name="Roux S."/>
            <person name="Paez-Espino D."/>
            <person name="Jungbluth S."/>
            <person name="Walsh D.A."/>
            <person name="Denef V.J."/>
            <person name="McMahon K.D."/>
            <person name="Konstantinidis K.T."/>
            <person name="Eloe-Fadrosh E.A."/>
            <person name="Kyrpides N.C."/>
            <person name="Woyke T."/>
        </authorList>
    </citation>
    <scope>NUCLEOTIDE SEQUENCE</scope>
    <source>
        <strain evidence="5">GVMAG-M-3300025778-1</strain>
    </source>
</reference>
<proteinExistence type="predicted"/>
<evidence type="ECO:0000256" key="1">
    <source>
        <dbReference type="ARBA" id="ARBA00022801"/>
    </source>
</evidence>
<dbReference type="AlphaFoldDB" id="A0A6C0J2Q1"/>
<organism evidence="5">
    <name type="scientific">viral metagenome</name>
    <dbReference type="NCBI Taxonomy" id="1070528"/>
    <lineage>
        <taxon>unclassified sequences</taxon>
        <taxon>metagenomes</taxon>
        <taxon>organismal metagenomes</taxon>
    </lineage>
</organism>
<name>A0A6C0J2Q1_9ZZZZ</name>
<dbReference type="EMBL" id="MN740319">
    <property type="protein sequence ID" value="QHT99938.1"/>
    <property type="molecule type" value="Genomic_DNA"/>
</dbReference>
<dbReference type="PROSITE" id="PS50054">
    <property type="entry name" value="TYR_PHOSPHATASE_DUAL"/>
    <property type="match status" value="1"/>
</dbReference>
<keyword evidence="2" id="KW-0904">Protein phosphatase</keyword>
<dbReference type="InterPro" id="IPR020422">
    <property type="entry name" value="TYR_PHOSPHATASE_DUAL_dom"/>
</dbReference>
<dbReference type="GO" id="GO:0043409">
    <property type="term" value="P:negative regulation of MAPK cascade"/>
    <property type="evidence" value="ECO:0007669"/>
    <property type="project" value="TreeGrafter"/>
</dbReference>
<feature type="domain" description="Tyrosine specific protein phosphatases" evidence="4">
    <location>
        <begin position="70"/>
        <end position="125"/>
    </location>
</feature>
<dbReference type="GO" id="GO:0004721">
    <property type="term" value="F:phosphoprotein phosphatase activity"/>
    <property type="evidence" value="ECO:0007669"/>
    <property type="project" value="UniProtKB-KW"/>
</dbReference>
<dbReference type="PROSITE" id="PS00383">
    <property type="entry name" value="TYR_PHOSPHATASE_1"/>
    <property type="match status" value="1"/>
</dbReference>
<dbReference type="InterPro" id="IPR029021">
    <property type="entry name" value="Prot-tyrosine_phosphatase-like"/>
</dbReference>
<dbReference type="GO" id="GO:0005737">
    <property type="term" value="C:cytoplasm"/>
    <property type="evidence" value="ECO:0007669"/>
    <property type="project" value="TreeGrafter"/>
</dbReference>
<evidence type="ECO:0000313" key="5">
    <source>
        <dbReference type="EMBL" id="QHT99938.1"/>
    </source>
</evidence>
<dbReference type="InterPro" id="IPR000340">
    <property type="entry name" value="Dual-sp_phosphatase_cat-dom"/>
</dbReference>
<evidence type="ECO:0000259" key="3">
    <source>
        <dbReference type="PROSITE" id="PS50054"/>
    </source>
</evidence>
<dbReference type="SMART" id="SM00195">
    <property type="entry name" value="DSPc"/>
    <property type="match status" value="1"/>
</dbReference>
<sequence length="148" mass="17169">MQPVQVYPNIYLGAGRDLTPIFTAKKGITHVINCAFPEDSPEWFRRQHSDKYVGINAMDRTDVKILAWYPMFEDAMRDFLRKGGTVFVHCQMGINRSAFLLLYFMHKNFGLDFKTLVDRVRVHRPICSNPAFMKEIVDSIYLNSSKSN</sequence>
<dbReference type="CDD" id="cd14498">
    <property type="entry name" value="DSP"/>
    <property type="match status" value="1"/>
</dbReference>
<dbReference type="SUPFAM" id="SSF52799">
    <property type="entry name" value="(Phosphotyrosine protein) phosphatases II"/>
    <property type="match status" value="1"/>
</dbReference>
<keyword evidence="1" id="KW-0378">Hydrolase</keyword>
<evidence type="ECO:0000259" key="4">
    <source>
        <dbReference type="PROSITE" id="PS50056"/>
    </source>
</evidence>
<evidence type="ECO:0000256" key="2">
    <source>
        <dbReference type="ARBA" id="ARBA00022912"/>
    </source>
</evidence>
<dbReference type="InterPro" id="IPR016130">
    <property type="entry name" value="Tyr_Pase_AS"/>
</dbReference>
<accession>A0A6C0J2Q1</accession>
<protein>
    <submittedName>
        <fullName evidence="5">Uncharacterized protein</fullName>
    </submittedName>
</protein>
<feature type="domain" description="Tyrosine-protein phosphatase" evidence="3">
    <location>
        <begin position="2"/>
        <end position="145"/>
    </location>
</feature>